<comment type="caution">
    <text evidence="2">The sequence shown here is derived from an EMBL/GenBank/DDBJ whole genome shotgun (WGS) entry which is preliminary data.</text>
</comment>
<dbReference type="Proteomes" id="UP000663833">
    <property type="component" value="Unassembled WGS sequence"/>
</dbReference>
<dbReference type="InterPro" id="IPR026444">
    <property type="entry name" value="Secre_tail"/>
</dbReference>
<dbReference type="InterPro" id="IPR007110">
    <property type="entry name" value="Ig-like_dom"/>
</dbReference>
<dbReference type="InterPro" id="IPR036179">
    <property type="entry name" value="Ig-like_dom_sf"/>
</dbReference>
<dbReference type="InterPro" id="IPR013783">
    <property type="entry name" value="Ig-like_fold"/>
</dbReference>
<dbReference type="EMBL" id="CAJNYD010002812">
    <property type="protein sequence ID" value="CAF3445718.1"/>
    <property type="molecule type" value="Genomic_DNA"/>
</dbReference>
<reference evidence="2" key="1">
    <citation type="submission" date="2021-02" db="EMBL/GenBank/DDBJ databases">
        <authorList>
            <person name="Nowell W R."/>
        </authorList>
    </citation>
    <scope>NUCLEOTIDE SEQUENCE</scope>
</reference>
<dbReference type="Pfam" id="PF26628">
    <property type="entry name" value="DUF8202"/>
    <property type="match status" value="1"/>
</dbReference>
<dbReference type="InterPro" id="IPR058515">
    <property type="entry name" value="DUF8202"/>
</dbReference>
<dbReference type="PROSITE" id="PS50835">
    <property type="entry name" value="IG_LIKE"/>
    <property type="match status" value="1"/>
</dbReference>
<dbReference type="AlphaFoldDB" id="A0A818DR49"/>
<dbReference type="SUPFAM" id="SSF48726">
    <property type="entry name" value="Immunoglobulin"/>
    <property type="match status" value="1"/>
</dbReference>
<gene>
    <name evidence="2" type="ORF">LUA448_LOCUS21540</name>
</gene>
<dbReference type="NCBIfam" id="TIGR04183">
    <property type="entry name" value="Por_Secre_tail"/>
    <property type="match status" value="2"/>
</dbReference>
<evidence type="ECO:0000259" key="1">
    <source>
        <dbReference type="PROSITE" id="PS50835"/>
    </source>
</evidence>
<evidence type="ECO:0000313" key="3">
    <source>
        <dbReference type="Proteomes" id="UP000663833"/>
    </source>
</evidence>
<protein>
    <recommendedName>
        <fullName evidence="1">Ig-like domain-containing protein</fullName>
    </recommendedName>
</protein>
<dbReference type="Gene3D" id="2.60.40.10">
    <property type="entry name" value="Immunoglobulins"/>
    <property type="match status" value="1"/>
</dbReference>
<sequence length="858" mass="94570">FLQNQDNELADNVGTTVLANTIKASNIIIAITPFQVTNTDFVEYRAADYIELLPQSQNGGTGTEGFTAEYGSDFLAHLPCSGINERTAFSPNAIESFKNDTKVNEHIIVEKGEVVIFPNPYINDILNIQFRLVNASTFEIQIFDLTGKLVYQDNDRKEYTEGIHKKAIDANFLPSGTYIIKTISSDGISSIKLIKNTYAQSPGGVSGSEIWCKVNKVTPTGTTFQYKDFSSNNKAITLGTGTVLTPSFFNYNYSFTYDNTDYVSYLSKLEKLKEATVFIVNLPTPPSDPSTKYGLMNTDWSVTVPAGSANEQSFKFSTSTFEKDVISLTYPSGSAARPNGRINTLLWHNFNSKKIVNSFGSNGESNVFIGKSFTNATNFVGQISEVIVYRKALNDKEKWRVESYLALKYGITLQPEVNYFTSKNEIFWHKENNGLFKNRIFGIGKDSNSTLNQKQSTSIHDPSVLKKMIFWMGSLQADNNLNTSYIEDQNFLTIGDNNAAELPNTILQNGIKKIDRTWLVEKFGPSAHNLVTSLKYKPDPSVTLLPNEAFWLVLDKNANNTALSTFNGSNNNYYPVSSFNSDGYAVFNNLKWASDTSTYNQFTFGKGPRMLLIPTVLPMACTDTQGIVTIEIKGGQPLFAVNINGIDNPYNLQFNTPSFTLAPLSLNTGNYQVTVTDATGYTQTETFVISATPGVALELGADQYLISGNTLVLNAAAQVTSTTATYQWFKDGSMVATTPTLSVTDAGSYQCIITDTISGCTVEDTVVITLVQELAKGNYSSIYPNPTKATDAFTVKIHLDALASATISISDVTGKILETRNLNQSKQHEPSFKLNTVGIYFIKIDSPDYSTTHKIIIN</sequence>
<dbReference type="Pfam" id="PF18962">
    <property type="entry name" value="Por_Secre_tail"/>
    <property type="match status" value="2"/>
</dbReference>
<feature type="non-terminal residue" evidence="2">
    <location>
        <position position="1"/>
    </location>
</feature>
<feature type="domain" description="Ig-like" evidence="1">
    <location>
        <begin position="693"/>
        <end position="767"/>
    </location>
</feature>
<accession>A0A818DR49</accession>
<name>A0A818DR49_9BILA</name>
<organism evidence="2 3">
    <name type="scientific">Rotaria socialis</name>
    <dbReference type="NCBI Taxonomy" id="392032"/>
    <lineage>
        <taxon>Eukaryota</taxon>
        <taxon>Metazoa</taxon>
        <taxon>Spiralia</taxon>
        <taxon>Gnathifera</taxon>
        <taxon>Rotifera</taxon>
        <taxon>Eurotatoria</taxon>
        <taxon>Bdelloidea</taxon>
        <taxon>Philodinida</taxon>
        <taxon>Philodinidae</taxon>
        <taxon>Rotaria</taxon>
    </lineage>
</organism>
<proteinExistence type="predicted"/>
<evidence type="ECO:0000313" key="2">
    <source>
        <dbReference type="EMBL" id="CAF3445718.1"/>
    </source>
</evidence>